<dbReference type="InterPro" id="IPR043502">
    <property type="entry name" value="DNA/RNA_pol_sf"/>
</dbReference>
<evidence type="ECO:0000313" key="4">
    <source>
        <dbReference type="EMBL" id="CAH2088843.1"/>
    </source>
</evidence>
<feature type="domain" description="Reverse transcriptase" evidence="3">
    <location>
        <begin position="415"/>
        <end position="572"/>
    </location>
</feature>
<dbReference type="EMBL" id="CAKOGL010000007">
    <property type="protein sequence ID" value="CAH2088843.1"/>
    <property type="molecule type" value="Genomic_DNA"/>
</dbReference>
<dbReference type="Pfam" id="PF00098">
    <property type="entry name" value="zf-CCHC"/>
    <property type="match status" value="2"/>
</dbReference>
<evidence type="ECO:0000259" key="3">
    <source>
        <dbReference type="PROSITE" id="PS50878"/>
    </source>
</evidence>
<dbReference type="Gene3D" id="4.10.60.10">
    <property type="entry name" value="Zinc finger, CCHC-type"/>
    <property type="match status" value="1"/>
</dbReference>
<dbReference type="SUPFAM" id="SSF57756">
    <property type="entry name" value="Retrovirus zinc finger-like domains"/>
    <property type="match status" value="2"/>
</dbReference>
<comment type="caution">
    <text evidence="4">The sequence shown here is derived from an EMBL/GenBank/DDBJ whole genome shotgun (WGS) entry which is preliminary data.</text>
</comment>
<dbReference type="GO" id="GO:0008270">
    <property type="term" value="F:zinc ion binding"/>
    <property type="evidence" value="ECO:0007669"/>
    <property type="project" value="UniProtKB-KW"/>
</dbReference>
<dbReference type="AlphaFoldDB" id="A0AAU9TP91"/>
<dbReference type="SUPFAM" id="SSF56672">
    <property type="entry name" value="DNA/RNA polymerases"/>
    <property type="match status" value="1"/>
</dbReference>
<dbReference type="SUPFAM" id="SSF50630">
    <property type="entry name" value="Acid proteases"/>
    <property type="match status" value="1"/>
</dbReference>
<keyword evidence="1" id="KW-0863">Zinc-finger</keyword>
<keyword evidence="1" id="KW-0479">Metal-binding</keyword>
<protein>
    <recommendedName>
        <fullName evidence="6">Reverse transcriptase</fullName>
    </recommendedName>
</protein>
<name>A0AAU9TP91_EUPED</name>
<proteinExistence type="predicted"/>
<dbReference type="Gene3D" id="2.40.70.10">
    <property type="entry name" value="Acid Proteases"/>
    <property type="match status" value="1"/>
</dbReference>
<reference evidence="4" key="1">
    <citation type="submission" date="2022-03" db="EMBL/GenBank/DDBJ databases">
        <authorList>
            <person name="Tunstrom K."/>
        </authorList>
    </citation>
    <scope>NUCLEOTIDE SEQUENCE</scope>
</reference>
<evidence type="ECO:0000259" key="2">
    <source>
        <dbReference type="PROSITE" id="PS50158"/>
    </source>
</evidence>
<feature type="domain" description="CCHC-type" evidence="2">
    <location>
        <begin position="252"/>
        <end position="267"/>
    </location>
</feature>
<feature type="domain" description="CCHC-type" evidence="2">
    <location>
        <begin position="205"/>
        <end position="219"/>
    </location>
</feature>
<dbReference type="PROSITE" id="PS50158">
    <property type="entry name" value="ZF_CCHC"/>
    <property type="match status" value="2"/>
</dbReference>
<gene>
    <name evidence="4" type="ORF">EEDITHA_LOCUS4964</name>
</gene>
<dbReference type="Pfam" id="PF00078">
    <property type="entry name" value="RVT_1"/>
    <property type="match status" value="1"/>
</dbReference>
<dbReference type="InterPro" id="IPR036875">
    <property type="entry name" value="Znf_CCHC_sf"/>
</dbReference>
<dbReference type="PROSITE" id="PS50878">
    <property type="entry name" value="RT_POL"/>
    <property type="match status" value="1"/>
</dbReference>
<evidence type="ECO:0008006" key="6">
    <source>
        <dbReference type="Google" id="ProtNLM"/>
    </source>
</evidence>
<dbReference type="PANTHER" id="PTHR19446">
    <property type="entry name" value="REVERSE TRANSCRIPTASES"/>
    <property type="match status" value="1"/>
</dbReference>
<dbReference type="InterPro" id="IPR001878">
    <property type="entry name" value="Znf_CCHC"/>
</dbReference>
<organism evidence="4 5">
    <name type="scientific">Euphydryas editha</name>
    <name type="common">Edith's checkerspot</name>
    <dbReference type="NCBI Taxonomy" id="104508"/>
    <lineage>
        <taxon>Eukaryota</taxon>
        <taxon>Metazoa</taxon>
        <taxon>Ecdysozoa</taxon>
        <taxon>Arthropoda</taxon>
        <taxon>Hexapoda</taxon>
        <taxon>Insecta</taxon>
        <taxon>Pterygota</taxon>
        <taxon>Neoptera</taxon>
        <taxon>Endopterygota</taxon>
        <taxon>Lepidoptera</taxon>
        <taxon>Glossata</taxon>
        <taxon>Ditrysia</taxon>
        <taxon>Papilionoidea</taxon>
        <taxon>Nymphalidae</taxon>
        <taxon>Nymphalinae</taxon>
        <taxon>Euphydryas</taxon>
    </lineage>
</organism>
<keyword evidence="1" id="KW-0862">Zinc</keyword>
<dbReference type="Proteomes" id="UP001153954">
    <property type="component" value="Unassembled WGS sequence"/>
</dbReference>
<keyword evidence="5" id="KW-1185">Reference proteome</keyword>
<accession>A0AAU9TP91</accession>
<dbReference type="SMART" id="SM00343">
    <property type="entry name" value="ZnF_C2HC"/>
    <property type="match status" value="2"/>
</dbReference>
<sequence length="572" mass="63662">MKALIEALSKPERSTETLNLPEYDPDKTDADTRSWCATSDLCFADSPMKGGQLIVALSKVLKGTASALLLLVSYPGMTWAEFKKLFTARFVSTETSASILIKLSTDKPKEGETLASYGNRVMSLLFNRWKNLNIEQIVVATTVAHLSQFDSRLQRMAFTSEINNRQRLQQELQAFTYIKRKSSLLTDQKTFETKRMKIFQSSSIKCFHCGKIGHRLSDCIHRQEAKGKPTKTQQVQASRPNQQVATSSSIVCYKCGKQGHISTRCPDGGGSTEAPRTPHSDRRVDVCVVDPPMGTLKHQGQLFTFHYDSGAECSLIQESVSCKFSGKREQNIVTLKGIGQSSVLSSVQISCVVEIDNNLIEILLHVLPDVYLRSDIMIGREIFRRTAPGPDGVPGRVLSIALEQLRGRLRVLFDKCLSTGQFPKPWKTGRLCLLRKEGRPSDSPSAYRPIVLLDETAKMLKKILAARLVQHLEESGPGLSEAQFGFRAGRSTLDALNALRSLSSEAVASGDVLLAISLDVANAFNSIPVETIVEALKFHEVPHYLQRLLEAYLQEREVLWEGGDGRLYRRRT</sequence>
<dbReference type="InterPro" id="IPR021109">
    <property type="entry name" value="Peptidase_aspartic_dom_sf"/>
</dbReference>
<evidence type="ECO:0000313" key="5">
    <source>
        <dbReference type="Proteomes" id="UP001153954"/>
    </source>
</evidence>
<dbReference type="InterPro" id="IPR000477">
    <property type="entry name" value="RT_dom"/>
</dbReference>
<dbReference type="GO" id="GO:0003676">
    <property type="term" value="F:nucleic acid binding"/>
    <property type="evidence" value="ECO:0007669"/>
    <property type="project" value="InterPro"/>
</dbReference>
<evidence type="ECO:0000256" key="1">
    <source>
        <dbReference type="PROSITE-ProRule" id="PRU00047"/>
    </source>
</evidence>
<dbReference type="GO" id="GO:0071897">
    <property type="term" value="P:DNA biosynthetic process"/>
    <property type="evidence" value="ECO:0007669"/>
    <property type="project" value="UniProtKB-ARBA"/>
</dbReference>